<dbReference type="Pfam" id="PF05107">
    <property type="entry name" value="Cas_Cas7"/>
    <property type="match status" value="1"/>
</dbReference>
<accession>A0A4R7KD97</accession>
<gene>
    <name evidence="1" type="ORF">EDD71_11618</name>
</gene>
<name>A0A4R7KD97_9CLOT</name>
<evidence type="ECO:0000313" key="1">
    <source>
        <dbReference type="EMBL" id="TDT51935.1"/>
    </source>
</evidence>
<dbReference type="OrthoDB" id="9776792at2"/>
<reference evidence="1 2" key="1">
    <citation type="submission" date="2019-03" db="EMBL/GenBank/DDBJ databases">
        <title>Genomic Encyclopedia of Type Strains, Phase IV (KMG-IV): sequencing the most valuable type-strain genomes for metagenomic binning, comparative biology and taxonomic classification.</title>
        <authorList>
            <person name="Goeker M."/>
        </authorList>
    </citation>
    <scope>NUCLEOTIDE SEQUENCE [LARGE SCALE GENOMIC DNA]</scope>
    <source>
        <strain evidence="1 2">DSM 24455</strain>
    </source>
</reference>
<dbReference type="NCBIfam" id="TIGR01595">
    <property type="entry name" value="cas_CT1132"/>
    <property type="match status" value="1"/>
</dbReference>
<evidence type="ECO:0000313" key="2">
    <source>
        <dbReference type="Proteomes" id="UP000295325"/>
    </source>
</evidence>
<dbReference type="EMBL" id="SOAZ01000016">
    <property type="protein sequence ID" value="TDT51935.1"/>
    <property type="molecule type" value="Genomic_DNA"/>
</dbReference>
<sequence>MNNNEILYLYDAKLCNPNGDPDEENRPRMDYEREVNLVSDLRLKRYIRDYLYDLGHDIFVRMVDGKVVNAEGRTKGFKEFTEDWILENLIDVRMFGATMPVKSDNKTFIGPVQFNWGYSLNKVELLESSITSHFSSETGNSQGAIGKDYRVKYSLISFFGVVSGKRAEKTRLKPEDLELLDKAMKYAIVNQATRSKVGQYPRLYLRVEYNDSQTILGDFRDYIVLSEKVENVRDIEEVSLDITKLVERLINNKDKINKVFYFADEALELVYEGRVVALKNVLADFNLVEVK</sequence>
<keyword evidence="2" id="KW-1185">Reference proteome</keyword>
<proteinExistence type="predicted"/>
<organism evidence="1 2">
    <name type="scientific">Fonticella tunisiensis</name>
    <dbReference type="NCBI Taxonomy" id="1096341"/>
    <lineage>
        <taxon>Bacteria</taxon>
        <taxon>Bacillati</taxon>
        <taxon>Bacillota</taxon>
        <taxon>Clostridia</taxon>
        <taxon>Eubacteriales</taxon>
        <taxon>Clostridiaceae</taxon>
        <taxon>Fonticella</taxon>
    </lineage>
</organism>
<comment type="caution">
    <text evidence="1">The sequence shown here is derived from an EMBL/GenBank/DDBJ whole genome shotgun (WGS) entry which is preliminary data.</text>
</comment>
<dbReference type="InterPro" id="IPR006482">
    <property type="entry name" value="Cas7_Csh2/Csh2"/>
</dbReference>
<dbReference type="InterPro" id="IPR013419">
    <property type="entry name" value="CRISPR-assoc_prot_Cas7/Csh2"/>
</dbReference>
<protein>
    <submittedName>
        <fullName evidence="1">CRISPR-associated Csh2 family protein</fullName>
    </submittedName>
</protein>
<dbReference type="GO" id="GO:0043571">
    <property type="term" value="P:maintenance of CRISPR repeat elements"/>
    <property type="evidence" value="ECO:0007669"/>
    <property type="project" value="InterPro"/>
</dbReference>
<dbReference type="RefSeq" id="WP_133628564.1">
    <property type="nucleotide sequence ID" value="NZ_SOAZ01000016.1"/>
</dbReference>
<dbReference type="NCBIfam" id="TIGR02590">
    <property type="entry name" value="cas_Csh2"/>
    <property type="match status" value="1"/>
</dbReference>
<dbReference type="AlphaFoldDB" id="A0A4R7KD97"/>
<dbReference type="Proteomes" id="UP000295325">
    <property type="component" value="Unassembled WGS sequence"/>
</dbReference>